<dbReference type="AlphaFoldDB" id="A0A3R9PBQ9"/>
<dbReference type="EMBL" id="RWIT01000005">
    <property type="protein sequence ID" value="RSK48555.1"/>
    <property type="molecule type" value="Genomic_DNA"/>
</dbReference>
<protein>
    <submittedName>
        <fullName evidence="2">Uncharacterized protein</fullName>
    </submittedName>
</protein>
<dbReference type="Proteomes" id="UP000273500">
    <property type="component" value="Unassembled WGS sequence"/>
</dbReference>
<organism evidence="2 3">
    <name type="scientific">Hymenobacter rigui</name>
    <dbReference type="NCBI Taxonomy" id="334424"/>
    <lineage>
        <taxon>Bacteria</taxon>
        <taxon>Pseudomonadati</taxon>
        <taxon>Bacteroidota</taxon>
        <taxon>Cytophagia</taxon>
        <taxon>Cytophagales</taxon>
        <taxon>Hymenobacteraceae</taxon>
        <taxon>Hymenobacter</taxon>
    </lineage>
</organism>
<proteinExistence type="predicted"/>
<feature type="signal peptide" evidence="1">
    <location>
        <begin position="1"/>
        <end position="24"/>
    </location>
</feature>
<dbReference type="RefSeq" id="WP_125420390.1">
    <property type="nucleotide sequence ID" value="NZ_RWIT01000005.1"/>
</dbReference>
<accession>A0A3R9PBQ9</accession>
<name>A0A3R9PBQ9_9BACT</name>
<keyword evidence="3" id="KW-1185">Reference proteome</keyword>
<evidence type="ECO:0000256" key="1">
    <source>
        <dbReference type="SAM" id="SignalP"/>
    </source>
</evidence>
<feature type="chain" id="PRO_5018690600" evidence="1">
    <location>
        <begin position="25"/>
        <end position="244"/>
    </location>
</feature>
<evidence type="ECO:0000313" key="3">
    <source>
        <dbReference type="Proteomes" id="UP000273500"/>
    </source>
</evidence>
<comment type="caution">
    <text evidence="2">The sequence shown here is derived from an EMBL/GenBank/DDBJ whole genome shotgun (WGS) entry which is preliminary data.</text>
</comment>
<gene>
    <name evidence="2" type="ORF">EI291_12630</name>
</gene>
<sequence>MLNLLRRVAFWGLLPLLASCSSLYFPPPPQVPLLTQKGEWSGGIHTNFSQNTAVQGAYAVSDHLGVMGSASFLHTDKKKRAEDHDFGELGLGYYTRLRDSRVLEVYGGYGLGHTKRVERTPTEGVTRTLEGSLDKYFLQVNYTSKDKKTYHVLGRDWPVTYGTALRASYVTLTNFRLDGQPHTPEDNVFLEPITYTRIGLVGPIDFQLISGSNFGLRHRRYLKAANSVFQFGLVVNVGGQSGGK</sequence>
<evidence type="ECO:0000313" key="2">
    <source>
        <dbReference type="EMBL" id="RSK48555.1"/>
    </source>
</evidence>
<dbReference type="OrthoDB" id="1337415at2"/>
<keyword evidence="1" id="KW-0732">Signal</keyword>
<dbReference type="PROSITE" id="PS51257">
    <property type="entry name" value="PROKAR_LIPOPROTEIN"/>
    <property type="match status" value="1"/>
</dbReference>
<reference evidence="2 3" key="1">
    <citation type="submission" date="2018-12" db="EMBL/GenBank/DDBJ databases">
        <authorList>
            <person name="Feng G."/>
            <person name="Zhu H."/>
        </authorList>
    </citation>
    <scope>NUCLEOTIDE SEQUENCE [LARGE SCALE GENOMIC DNA]</scope>
    <source>
        <strain evidence="2 3">KCTC 12533</strain>
    </source>
</reference>